<accession>A0A699T946</accession>
<protein>
    <submittedName>
        <fullName evidence="2">Uncharacterized protein</fullName>
    </submittedName>
</protein>
<evidence type="ECO:0000256" key="1">
    <source>
        <dbReference type="SAM" id="MobiDB-lite"/>
    </source>
</evidence>
<feature type="region of interest" description="Disordered" evidence="1">
    <location>
        <begin position="67"/>
        <end position="151"/>
    </location>
</feature>
<dbReference type="AlphaFoldDB" id="A0A699T946"/>
<sequence>MDRAIVEHWQTKFDLPAAYAEIPALQQQLRLAAEMAKRYLSQHDDFTTQLIDSNEQVQVIDCRRHQRRAAGRRLDPRAAGVRRGEPLFWPAGQQLAEPRRGGGAGRGHSGRYSGRQPPRRAAARRDAAHAGHRNAGRADGRHYSAQLQDSD</sequence>
<gene>
    <name evidence="2" type="ORF">Tci_877867</name>
</gene>
<evidence type="ECO:0000313" key="2">
    <source>
        <dbReference type="EMBL" id="GFD05898.1"/>
    </source>
</evidence>
<reference evidence="2" key="1">
    <citation type="journal article" date="2019" name="Sci. Rep.">
        <title>Draft genome of Tanacetum cinerariifolium, the natural source of mosquito coil.</title>
        <authorList>
            <person name="Yamashiro T."/>
            <person name="Shiraishi A."/>
            <person name="Satake H."/>
            <person name="Nakayama K."/>
        </authorList>
    </citation>
    <scope>NUCLEOTIDE SEQUENCE</scope>
</reference>
<organism evidence="2">
    <name type="scientific">Tanacetum cinerariifolium</name>
    <name type="common">Dalmatian daisy</name>
    <name type="synonym">Chrysanthemum cinerariifolium</name>
    <dbReference type="NCBI Taxonomy" id="118510"/>
    <lineage>
        <taxon>Eukaryota</taxon>
        <taxon>Viridiplantae</taxon>
        <taxon>Streptophyta</taxon>
        <taxon>Embryophyta</taxon>
        <taxon>Tracheophyta</taxon>
        <taxon>Spermatophyta</taxon>
        <taxon>Magnoliopsida</taxon>
        <taxon>eudicotyledons</taxon>
        <taxon>Gunneridae</taxon>
        <taxon>Pentapetalae</taxon>
        <taxon>asterids</taxon>
        <taxon>campanulids</taxon>
        <taxon>Asterales</taxon>
        <taxon>Asteraceae</taxon>
        <taxon>Asteroideae</taxon>
        <taxon>Anthemideae</taxon>
        <taxon>Anthemidinae</taxon>
        <taxon>Tanacetum</taxon>
    </lineage>
</organism>
<proteinExistence type="predicted"/>
<dbReference type="EMBL" id="BKCJ011221433">
    <property type="protein sequence ID" value="GFD05898.1"/>
    <property type="molecule type" value="Genomic_DNA"/>
</dbReference>
<comment type="caution">
    <text evidence="2">The sequence shown here is derived from an EMBL/GenBank/DDBJ whole genome shotgun (WGS) entry which is preliminary data.</text>
</comment>
<name>A0A699T946_TANCI</name>